<name>A0A327X8C3_LARAB</name>
<organism evidence="1 2">
    <name type="scientific">Larkinella arboricola</name>
    <dbReference type="NCBI Taxonomy" id="643671"/>
    <lineage>
        <taxon>Bacteria</taxon>
        <taxon>Pseudomonadati</taxon>
        <taxon>Bacteroidota</taxon>
        <taxon>Cytophagia</taxon>
        <taxon>Cytophagales</taxon>
        <taxon>Spirosomataceae</taxon>
        <taxon>Larkinella</taxon>
    </lineage>
</organism>
<dbReference type="RefSeq" id="WP_170139325.1">
    <property type="nucleotide sequence ID" value="NZ_QLMC01000002.1"/>
</dbReference>
<dbReference type="Proteomes" id="UP000248790">
    <property type="component" value="Unassembled WGS sequence"/>
</dbReference>
<dbReference type="AlphaFoldDB" id="A0A327X8C3"/>
<gene>
    <name evidence="1" type="ORF">LX87_01562</name>
</gene>
<dbReference type="EMBL" id="QLMC01000002">
    <property type="protein sequence ID" value="RAJ99866.1"/>
    <property type="molecule type" value="Genomic_DNA"/>
</dbReference>
<comment type="caution">
    <text evidence="1">The sequence shown here is derived from an EMBL/GenBank/DDBJ whole genome shotgun (WGS) entry which is preliminary data.</text>
</comment>
<sequence length="55" mass="6291">MGVTELKRKDKKNKARANNKIARIKQLLRRPEIKNVDVEAIKASFAEKKNQTAEA</sequence>
<reference evidence="1 2" key="1">
    <citation type="submission" date="2018-06" db="EMBL/GenBank/DDBJ databases">
        <title>Genomic Encyclopedia of Archaeal and Bacterial Type Strains, Phase II (KMG-II): from individual species to whole genera.</title>
        <authorList>
            <person name="Goeker M."/>
        </authorList>
    </citation>
    <scope>NUCLEOTIDE SEQUENCE [LARGE SCALE GENOMIC DNA]</scope>
    <source>
        <strain evidence="1 2">DSM 21851</strain>
    </source>
</reference>
<proteinExistence type="predicted"/>
<accession>A0A327X8C3</accession>
<evidence type="ECO:0000313" key="1">
    <source>
        <dbReference type="EMBL" id="RAJ99866.1"/>
    </source>
</evidence>
<protein>
    <submittedName>
        <fullName evidence="1">Uncharacterized protein</fullName>
    </submittedName>
</protein>
<keyword evidence="2" id="KW-1185">Reference proteome</keyword>
<evidence type="ECO:0000313" key="2">
    <source>
        <dbReference type="Proteomes" id="UP000248790"/>
    </source>
</evidence>